<dbReference type="GO" id="GO:0007059">
    <property type="term" value="P:chromosome segregation"/>
    <property type="evidence" value="ECO:0007669"/>
    <property type="project" value="UniProtKB-UniRule"/>
</dbReference>
<organism evidence="4 5">
    <name type="scientific">Planctopirus hydrillae</name>
    <dbReference type="NCBI Taxonomy" id="1841610"/>
    <lineage>
        <taxon>Bacteria</taxon>
        <taxon>Pseudomonadati</taxon>
        <taxon>Planctomycetota</taxon>
        <taxon>Planctomycetia</taxon>
        <taxon>Planctomycetales</taxon>
        <taxon>Planctomycetaceae</taxon>
        <taxon>Planctopirus</taxon>
    </lineage>
</organism>
<proteinExistence type="inferred from homology"/>
<comment type="subunit">
    <text evidence="2">Component of a cohesin-like complex composed of ScpA, ScpB and the Smc homodimer, in which ScpA and ScpB bind to the head domain of Smc. The presence of the three proteins is required for the association of the complex with DNA.</text>
</comment>
<comment type="similarity">
    <text evidence="2">Belongs to the ScpA family.</text>
</comment>
<name>A0A1C3EH59_9PLAN</name>
<comment type="caution">
    <text evidence="4">The sequence shown here is derived from an EMBL/GenBank/DDBJ whole genome shotgun (WGS) entry which is preliminary data.</text>
</comment>
<keyword evidence="5" id="KW-1185">Reference proteome</keyword>
<dbReference type="Pfam" id="PF02616">
    <property type="entry name" value="SMC_ScpA"/>
    <property type="match status" value="1"/>
</dbReference>
<dbReference type="Gene3D" id="6.10.250.2410">
    <property type="match status" value="1"/>
</dbReference>
<comment type="function">
    <text evidence="2">Participates in chromosomal partition during cell division. May act via the formation of a condensin-like complex containing Smc and ScpB that pull DNA away from mid-cell into both cell halves.</text>
</comment>
<evidence type="ECO:0000313" key="5">
    <source>
        <dbReference type="Proteomes" id="UP000094828"/>
    </source>
</evidence>
<dbReference type="AlphaFoldDB" id="A0A1C3EH59"/>
<dbReference type="RefSeq" id="WP_068847077.1">
    <property type="nucleotide sequence ID" value="NZ_LYDR01000063.1"/>
</dbReference>
<feature type="region of interest" description="Disordered" evidence="3">
    <location>
        <begin position="234"/>
        <end position="257"/>
    </location>
</feature>
<dbReference type="EMBL" id="LYDR01000063">
    <property type="protein sequence ID" value="ODA32560.1"/>
    <property type="molecule type" value="Genomic_DNA"/>
</dbReference>
<dbReference type="InterPro" id="IPR023093">
    <property type="entry name" value="ScpA-like_C"/>
</dbReference>
<evidence type="ECO:0000256" key="1">
    <source>
        <dbReference type="ARBA" id="ARBA00044777"/>
    </source>
</evidence>
<dbReference type="GO" id="GO:0005737">
    <property type="term" value="C:cytoplasm"/>
    <property type="evidence" value="ECO:0007669"/>
    <property type="project" value="UniProtKB-SubCell"/>
</dbReference>
<dbReference type="HAMAP" id="MF_01805">
    <property type="entry name" value="ScpA"/>
    <property type="match status" value="1"/>
</dbReference>
<dbReference type="PANTHER" id="PTHR33969:SF2">
    <property type="entry name" value="SEGREGATION AND CONDENSATION PROTEIN A"/>
    <property type="match status" value="1"/>
</dbReference>
<keyword evidence="2" id="KW-0131">Cell cycle</keyword>
<comment type="subcellular location">
    <subcellularLocation>
        <location evidence="2">Cytoplasm</location>
    </subcellularLocation>
    <text evidence="2">Associated with two foci at the outer edges of the nucleoid region in young cells, and at four foci within both cell halves in older cells.</text>
</comment>
<evidence type="ECO:0000256" key="2">
    <source>
        <dbReference type="HAMAP-Rule" id="MF_01805"/>
    </source>
</evidence>
<protein>
    <recommendedName>
        <fullName evidence="1 2">Segregation and condensation protein A</fullName>
    </recommendedName>
</protein>
<dbReference type="OrthoDB" id="9811016at2"/>
<keyword evidence="2" id="KW-0963">Cytoplasm</keyword>
<reference evidence="4 5" key="1">
    <citation type="submission" date="2016-05" db="EMBL/GenBank/DDBJ databases">
        <title>Genomic and physiological characterization of Planctopirus sp. isolated from fresh water lake.</title>
        <authorList>
            <person name="Subhash Y."/>
            <person name="Ramana C."/>
        </authorList>
    </citation>
    <scope>NUCLEOTIDE SEQUENCE [LARGE SCALE GENOMIC DNA]</scope>
    <source>
        <strain evidence="4 5">JC280</strain>
    </source>
</reference>
<accession>A0A1C3EH59</accession>
<dbReference type="PANTHER" id="PTHR33969">
    <property type="entry name" value="SEGREGATION AND CONDENSATION PROTEIN A"/>
    <property type="match status" value="1"/>
</dbReference>
<dbReference type="InterPro" id="IPR003768">
    <property type="entry name" value="ScpA"/>
</dbReference>
<keyword evidence="2" id="KW-0159">Chromosome partition</keyword>
<sequence>MPDYRVQLDTFSGPLDLLLYLVRRNEIDLLDLPISQITNQFLTFLQVLELIDLDTVGEFVVMASSLIEIKSRLVLPRAEDQAQEAQSAMGEDPRAELVEQLLEYKRYRDAGQALQKQADDWHNHFPRMTSEKPKSSRDLANDSFKEVELWDLVSALTRVMQKKIVVETAAIRYDDTPISVYVERIGAHVRKTGRASFSEFFEGANERSKIVGIFLAVLELLRHHQFHAEQPEPHGEIYLMPPDNPEHASSVDPAETP</sequence>
<dbReference type="Gene3D" id="1.10.10.580">
    <property type="entry name" value="Structural maintenance of chromosome 1. Chain E"/>
    <property type="match status" value="1"/>
</dbReference>
<evidence type="ECO:0000256" key="3">
    <source>
        <dbReference type="SAM" id="MobiDB-lite"/>
    </source>
</evidence>
<keyword evidence="2" id="KW-0132">Cell division</keyword>
<dbReference type="GO" id="GO:0006260">
    <property type="term" value="P:DNA replication"/>
    <property type="evidence" value="ECO:0007669"/>
    <property type="project" value="UniProtKB-UniRule"/>
</dbReference>
<dbReference type="GO" id="GO:0051301">
    <property type="term" value="P:cell division"/>
    <property type="evidence" value="ECO:0007669"/>
    <property type="project" value="UniProtKB-KW"/>
</dbReference>
<gene>
    <name evidence="2" type="primary">scpA</name>
    <name evidence="4" type="ORF">A6X21_19530</name>
</gene>
<dbReference type="STRING" id="1841610.A6X21_19530"/>
<evidence type="ECO:0000313" key="4">
    <source>
        <dbReference type="EMBL" id="ODA32560.1"/>
    </source>
</evidence>
<dbReference type="Proteomes" id="UP000094828">
    <property type="component" value="Unassembled WGS sequence"/>
</dbReference>